<gene>
    <name evidence="3" type="ORF">GCM10025881_04500</name>
</gene>
<feature type="chain" id="PRO_5045905960" description="LPXTG cell wall anchor domain-containing protein" evidence="2">
    <location>
        <begin position="30"/>
        <end position="221"/>
    </location>
</feature>
<dbReference type="RefSeq" id="WP_284252500.1">
    <property type="nucleotide sequence ID" value="NZ_BAAAQO010000003.1"/>
</dbReference>
<dbReference type="EMBL" id="BSVB01000001">
    <property type="protein sequence ID" value="GMA93626.1"/>
    <property type="molecule type" value="Genomic_DNA"/>
</dbReference>
<feature type="signal peptide" evidence="2">
    <location>
        <begin position="1"/>
        <end position="29"/>
    </location>
</feature>
<organism evidence="3 4">
    <name type="scientific">Pseudolysinimonas kribbensis</name>
    <dbReference type="NCBI Taxonomy" id="433641"/>
    <lineage>
        <taxon>Bacteria</taxon>
        <taxon>Bacillati</taxon>
        <taxon>Actinomycetota</taxon>
        <taxon>Actinomycetes</taxon>
        <taxon>Micrococcales</taxon>
        <taxon>Microbacteriaceae</taxon>
        <taxon>Pseudolysinimonas</taxon>
    </lineage>
</organism>
<name>A0ABQ6JZ56_9MICO</name>
<keyword evidence="1" id="KW-0812">Transmembrane</keyword>
<reference evidence="4" key="1">
    <citation type="journal article" date="2019" name="Int. J. Syst. Evol. Microbiol.">
        <title>The Global Catalogue of Microorganisms (GCM) 10K type strain sequencing project: providing services to taxonomists for standard genome sequencing and annotation.</title>
        <authorList>
            <consortium name="The Broad Institute Genomics Platform"/>
            <consortium name="The Broad Institute Genome Sequencing Center for Infectious Disease"/>
            <person name="Wu L."/>
            <person name="Ma J."/>
        </authorList>
    </citation>
    <scope>NUCLEOTIDE SEQUENCE [LARGE SCALE GENOMIC DNA]</scope>
    <source>
        <strain evidence="4">NBRC 108894</strain>
    </source>
</reference>
<dbReference type="Proteomes" id="UP001157034">
    <property type="component" value="Unassembled WGS sequence"/>
</dbReference>
<evidence type="ECO:0000256" key="1">
    <source>
        <dbReference type="SAM" id="Phobius"/>
    </source>
</evidence>
<keyword evidence="1" id="KW-1133">Transmembrane helix</keyword>
<evidence type="ECO:0000256" key="2">
    <source>
        <dbReference type="SAM" id="SignalP"/>
    </source>
</evidence>
<keyword evidence="1" id="KW-0472">Membrane</keyword>
<keyword evidence="4" id="KW-1185">Reference proteome</keyword>
<sequence>MRALEILGVVLAAALAVAGGTCVAASAQAAPQVGAAGRLQLSTAPDPLGVQDLAPGETAYWRVDAALLVEERARLWLAVDGAGGMSTDPAGLRVEVLRCPVAWTSSLCPSGDESVVLPDAPVARLLGADAVPVTTISPAAPAHLLAVVRLPTSAFVGRNGTVRLTLTADGDTETVSTGSRGRLPSTGAVLAGPLLLGAGMLLGGVVLASARGRRRAAKAVP</sequence>
<evidence type="ECO:0000313" key="3">
    <source>
        <dbReference type="EMBL" id="GMA93626.1"/>
    </source>
</evidence>
<evidence type="ECO:0000313" key="4">
    <source>
        <dbReference type="Proteomes" id="UP001157034"/>
    </source>
</evidence>
<comment type="caution">
    <text evidence="3">The sequence shown here is derived from an EMBL/GenBank/DDBJ whole genome shotgun (WGS) entry which is preliminary data.</text>
</comment>
<protein>
    <recommendedName>
        <fullName evidence="5">LPXTG cell wall anchor domain-containing protein</fullName>
    </recommendedName>
</protein>
<keyword evidence="2" id="KW-0732">Signal</keyword>
<evidence type="ECO:0008006" key="5">
    <source>
        <dbReference type="Google" id="ProtNLM"/>
    </source>
</evidence>
<accession>A0ABQ6JZ56</accession>
<feature type="transmembrane region" description="Helical" evidence="1">
    <location>
        <begin position="188"/>
        <end position="208"/>
    </location>
</feature>
<proteinExistence type="predicted"/>